<evidence type="ECO:0000256" key="1">
    <source>
        <dbReference type="SAM" id="Phobius"/>
    </source>
</evidence>
<dbReference type="Proteomes" id="UP000625210">
    <property type="component" value="Unassembled WGS sequence"/>
</dbReference>
<dbReference type="RefSeq" id="WP_188648514.1">
    <property type="nucleotide sequence ID" value="NZ_BMHQ01000010.1"/>
</dbReference>
<feature type="transmembrane region" description="Helical" evidence="1">
    <location>
        <begin position="464"/>
        <end position="484"/>
    </location>
</feature>
<feature type="transmembrane region" description="Helical" evidence="1">
    <location>
        <begin position="300"/>
        <end position="317"/>
    </location>
</feature>
<gene>
    <name evidence="2" type="ORF">GCM10011571_28070</name>
</gene>
<keyword evidence="1" id="KW-1133">Transmembrane helix</keyword>
<name>A0A8J2YEI5_9BACL</name>
<feature type="transmembrane region" description="Helical" evidence="1">
    <location>
        <begin position="21"/>
        <end position="43"/>
    </location>
</feature>
<keyword evidence="1" id="KW-0472">Membrane</keyword>
<accession>A0A8J2YEI5</accession>
<dbReference type="EMBL" id="BMHQ01000010">
    <property type="protein sequence ID" value="GGE24307.1"/>
    <property type="molecule type" value="Genomic_DNA"/>
</dbReference>
<evidence type="ECO:0000313" key="3">
    <source>
        <dbReference type="Proteomes" id="UP000625210"/>
    </source>
</evidence>
<protein>
    <submittedName>
        <fullName evidence="2">Tetronasin ABC transporter integral membrane protein</fullName>
    </submittedName>
</protein>
<sequence length="534" mass="58711">MSKQLYAHTERLSRFIIRRDRIRIPIWLFSLTIASVATALALANLYPNQEERQAIAKTMINPATTAIVGPGYGLDHYTLGAMMAHQMLGITAFVVGIMSILLVVRHTRADEEHGRIEIIRSLPTGRLSHLTATILVVCGVNVLLAFMHGFGLYLLNIESMDLEGSLLYGAALGATGLFFTAIGAFFAQLSDSSRGTIGLSFAVLGLAYLIRAVGDVSNQTLSWFSPFGWVQGTEVYVNNYWWPIFLTVGIAFVFIILALYLNVRRDLESGFLPSKPGRKHASSFLLSPLGLNLRLQRTGLLAWSIGLFVFGATYGSVLGDTESFFEEVEIMQELLRPKEGVSLTEQFLTLLMTIISMVCTIPALMAMFKLKGEEKNNRTEHVLARAVSRTHLMSSYFIISLVSGFVMLSIAALGMGIAATTAMDNGIALSMFMKAAWVYLPAICVMIGIAVFLIGVAPKLTGLTWLYLVYSYVVVYLGGLFQFPDWMAKLSPYGHIPKWPIEDMAFTPVAMLTMIALVLIGSGYIGYNKRDIAG</sequence>
<feature type="transmembrane region" description="Helical" evidence="1">
    <location>
        <begin position="240"/>
        <end position="261"/>
    </location>
</feature>
<organism evidence="2 3">
    <name type="scientific">Marinithermofilum abyssi</name>
    <dbReference type="NCBI Taxonomy" id="1571185"/>
    <lineage>
        <taxon>Bacteria</taxon>
        <taxon>Bacillati</taxon>
        <taxon>Bacillota</taxon>
        <taxon>Bacilli</taxon>
        <taxon>Bacillales</taxon>
        <taxon>Thermoactinomycetaceae</taxon>
        <taxon>Marinithermofilum</taxon>
    </lineage>
</organism>
<dbReference type="AlphaFoldDB" id="A0A8J2YEI5"/>
<reference evidence="2" key="1">
    <citation type="journal article" date="2014" name="Int. J. Syst. Evol. Microbiol.">
        <title>Complete genome sequence of Corynebacterium casei LMG S-19264T (=DSM 44701T), isolated from a smear-ripened cheese.</title>
        <authorList>
            <consortium name="US DOE Joint Genome Institute (JGI-PGF)"/>
            <person name="Walter F."/>
            <person name="Albersmeier A."/>
            <person name="Kalinowski J."/>
            <person name="Ruckert C."/>
        </authorList>
    </citation>
    <scope>NUCLEOTIDE SEQUENCE</scope>
    <source>
        <strain evidence="2">CGMCC 1.15179</strain>
    </source>
</reference>
<comment type="caution">
    <text evidence="2">The sequence shown here is derived from an EMBL/GenBank/DDBJ whole genome shotgun (WGS) entry which is preliminary data.</text>
</comment>
<feature type="transmembrane region" description="Helical" evidence="1">
    <location>
        <begin position="347"/>
        <end position="368"/>
    </location>
</feature>
<keyword evidence="1" id="KW-0812">Transmembrane</keyword>
<feature type="transmembrane region" description="Helical" evidence="1">
    <location>
        <begin position="437"/>
        <end position="457"/>
    </location>
</feature>
<reference evidence="2" key="2">
    <citation type="submission" date="2020-09" db="EMBL/GenBank/DDBJ databases">
        <authorList>
            <person name="Sun Q."/>
            <person name="Zhou Y."/>
        </authorList>
    </citation>
    <scope>NUCLEOTIDE SEQUENCE</scope>
    <source>
        <strain evidence="2">CGMCC 1.15179</strain>
    </source>
</reference>
<feature type="transmembrane region" description="Helical" evidence="1">
    <location>
        <begin position="130"/>
        <end position="154"/>
    </location>
</feature>
<feature type="transmembrane region" description="Helical" evidence="1">
    <location>
        <begin position="196"/>
        <end position="214"/>
    </location>
</feature>
<feature type="transmembrane region" description="Helical" evidence="1">
    <location>
        <begin position="504"/>
        <end position="527"/>
    </location>
</feature>
<proteinExistence type="predicted"/>
<feature type="transmembrane region" description="Helical" evidence="1">
    <location>
        <begin position="395"/>
        <end position="417"/>
    </location>
</feature>
<feature type="transmembrane region" description="Helical" evidence="1">
    <location>
        <begin position="83"/>
        <end position="104"/>
    </location>
</feature>
<evidence type="ECO:0000313" key="2">
    <source>
        <dbReference type="EMBL" id="GGE24307.1"/>
    </source>
</evidence>
<feature type="transmembrane region" description="Helical" evidence="1">
    <location>
        <begin position="166"/>
        <end position="189"/>
    </location>
</feature>
<keyword evidence="3" id="KW-1185">Reference proteome</keyword>